<dbReference type="Gene3D" id="3.10.20.30">
    <property type="match status" value="1"/>
</dbReference>
<protein>
    <submittedName>
        <fullName evidence="1">MoaD/ThiS family protein</fullName>
    </submittedName>
</protein>
<dbReference type="InterPro" id="IPR003749">
    <property type="entry name" value="ThiS/MoaD-like"/>
</dbReference>
<sequence length="80" mass="8020">MLELRYFAAARAALGLSGESLTMPDGATVGDVVGRLGARTPGATPVLARCSVLVDGRRAAPDDVVPDGATVDLLPPFAGG</sequence>
<dbReference type="SUPFAM" id="SSF54285">
    <property type="entry name" value="MoaD/ThiS"/>
    <property type="match status" value="1"/>
</dbReference>
<evidence type="ECO:0000313" key="1">
    <source>
        <dbReference type="EMBL" id="NNU26011.1"/>
    </source>
</evidence>
<dbReference type="EMBL" id="JABFAJ010000001">
    <property type="protein sequence ID" value="NNU26011.1"/>
    <property type="molecule type" value="Genomic_DNA"/>
</dbReference>
<dbReference type="RefSeq" id="WP_171245526.1">
    <property type="nucleotide sequence ID" value="NZ_JABFAJ010000001.1"/>
</dbReference>
<dbReference type="Pfam" id="PF02597">
    <property type="entry name" value="ThiS"/>
    <property type="match status" value="1"/>
</dbReference>
<reference evidence="1 2" key="1">
    <citation type="submission" date="2020-05" db="EMBL/GenBank/DDBJ databases">
        <title>Genome sequence of Isoptericola sp. JC619 isolated from Chilika lagoon, India.</title>
        <authorList>
            <person name="Kumar D."/>
            <person name="Appam K."/>
            <person name="Gandham S."/>
            <person name="Uppada J."/>
            <person name="Sasikala C."/>
            <person name="Venkata Ramana C."/>
        </authorList>
    </citation>
    <scope>NUCLEOTIDE SEQUENCE [LARGE SCALE GENOMIC DNA]</scope>
    <source>
        <strain evidence="1 2">JC619</strain>
    </source>
</reference>
<proteinExistence type="predicted"/>
<dbReference type="InterPro" id="IPR016155">
    <property type="entry name" value="Mopterin_synth/thiamin_S_b"/>
</dbReference>
<comment type="caution">
    <text evidence="1">The sequence shown here is derived from an EMBL/GenBank/DDBJ whole genome shotgun (WGS) entry which is preliminary data.</text>
</comment>
<keyword evidence="2" id="KW-1185">Reference proteome</keyword>
<dbReference type="AlphaFoldDB" id="A0A849K028"/>
<dbReference type="CDD" id="cd00754">
    <property type="entry name" value="Ubl_MoaD"/>
    <property type="match status" value="1"/>
</dbReference>
<name>A0A849K028_9MICO</name>
<organism evidence="1 2">
    <name type="scientific">Isoptericola sediminis</name>
    <dbReference type="NCBI Taxonomy" id="2733572"/>
    <lineage>
        <taxon>Bacteria</taxon>
        <taxon>Bacillati</taxon>
        <taxon>Actinomycetota</taxon>
        <taxon>Actinomycetes</taxon>
        <taxon>Micrococcales</taxon>
        <taxon>Promicromonosporaceae</taxon>
        <taxon>Isoptericola</taxon>
    </lineage>
</organism>
<dbReference type="Proteomes" id="UP000557204">
    <property type="component" value="Unassembled WGS sequence"/>
</dbReference>
<gene>
    <name evidence="1" type="ORF">HLI28_00415</name>
</gene>
<dbReference type="InterPro" id="IPR012675">
    <property type="entry name" value="Beta-grasp_dom_sf"/>
</dbReference>
<evidence type="ECO:0000313" key="2">
    <source>
        <dbReference type="Proteomes" id="UP000557204"/>
    </source>
</evidence>
<accession>A0A849K028</accession>